<sequence length="1276" mass="143291">MLFLADAYNKQHGYVETFLDHPTPKAYAPDTSSRLASPKHKHQASRNQVTADAEFQALRCVRTSTAAILAELILGIAVVLEIVGRASQQTDRTQRSESSSNTLRNDAMALPTRPRESYTVGIICALDVEKAAVEAIRDEEHSHVRSLAGDNNSYAFGQIGQHDVVIACLPAGITGKASAATVANNMMRSFPIKVGFMVGIGGGVPNDTTDVRLGDVVVSEPAGMHGGVVQWDFGKMEKKGFRRTNTLNKPPIPLLNALQDLKSKRRRLGSGAHQHFKEMMSKFPRMQEDYSSPGQEHDDLFEAGYSHPSGNSCIECDRSKLKQRLQRTDDEPRTHYGNIASGDEVVKDGPFRDRVAQEEGIICFEMEAAGLMDNFPCVVIRGICDYADSHKNKRWQPYAAATAACYCKELLGVIEPQNIAELDLASSEKYRIPFELTGIPATRHFVQRDVPMKQLETFFLPTSQPTSEPASTPSSRKVFVVYGLGGIGKTQLCVAFARKYQEDFSAILWLDGSSEDAVRQSLANAYQRLPATFKTPTVDIQGSIDGLLQWLSLPDNTGWLLIFDNVDRDLQFVPKDPQAFNYRSFLPSADHGSILVTTRLSRMQIPKASLQLLRLDDRCAREMLEDWVDKKLLDVDKLLEKLGGLPLALVQAGAYLRETNTSIEEYLESYERTWTSLMEFQEKYPAPDYQERTMLTTWNMSYEQVRAVNPQAVAILDQWAFLYAGDIWFELAASSPQNSGQDHTAEVVTMIATDKLAFRNSLGVLANYSLITAHVEGTGFSIHPVVHAWCLHTVARAGRLEQLCDRALVLVVRMIPSEADGGHWNIERRLVPHARAAAARHLDGAEKEDFNDEIVELARFLSDWASSADVEALYLRALRGYVKVLGEDHASTLKILNNIGVLYAEQGRIKEAEEMYWRALGGNSEARVLRYTPTGTTVTTLDNLGRLYVEQGKIKDAEDMYLRALSIGEKVWGPEQTTTSFITTETLSILYISERRFKEAVEMLLRVLQGFEETLGPKHRETLSTVGRLGSLYADQGKYEDAEEMFKRALQGLEETRGAKHTSTLDAVVGLGGLYTRQSKNEEAEEMYTRALQGFEETLGAKHSSTLNVVYNLGGIYDDQGKHKEAEEMLVRAWKGLEEMYGLKNMWTLTVTSNLGTYYRDQGRYKEAEKMYMRALQGFEEMYSPKHWTTLKTVRQLGFLYHEQGELSKARTMYTRAAEGYEHLVGDHEAEIRYLQENFALLQEDECNLALAGKVTEPIRKVGKRDRVLRFFRKRG</sequence>
<dbReference type="Pfam" id="PF13424">
    <property type="entry name" value="TPR_12"/>
    <property type="match status" value="4"/>
</dbReference>
<feature type="repeat" description="TPR" evidence="1">
    <location>
        <begin position="1023"/>
        <end position="1056"/>
    </location>
</feature>
<evidence type="ECO:0000256" key="2">
    <source>
        <dbReference type="SAM" id="MobiDB-lite"/>
    </source>
</evidence>
<feature type="region of interest" description="Disordered" evidence="2">
    <location>
        <begin position="87"/>
        <end position="109"/>
    </location>
</feature>
<dbReference type="Gene3D" id="3.40.50.1580">
    <property type="entry name" value="Nucleoside phosphorylase domain"/>
    <property type="match status" value="1"/>
</dbReference>
<dbReference type="Gene3D" id="3.40.50.300">
    <property type="entry name" value="P-loop containing nucleotide triphosphate hydrolases"/>
    <property type="match status" value="1"/>
</dbReference>
<dbReference type="AlphaFoldDB" id="A0AAN7WA46"/>
<dbReference type="SUPFAM" id="SSF48452">
    <property type="entry name" value="TPR-like"/>
    <property type="match status" value="2"/>
</dbReference>
<name>A0AAN7WA46_9PEZI</name>
<dbReference type="InterPro" id="IPR019734">
    <property type="entry name" value="TPR_rpt"/>
</dbReference>
<dbReference type="SUPFAM" id="SSF53167">
    <property type="entry name" value="Purine and uridine phosphorylases"/>
    <property type="match status" value="1"/>
</dbReference>
<dbReference type="InterPro" id="IPR011990">
    <property type="entry name" value="TPR-like_helical_dom_sf"/>
</dbReference>
<dbReference type="PANTHER" id="PTHR46082">
    <property type="entry name" value="ATP/GTP-BINDING PROTEIN-RELATED"/>
    <property type="match status" value="1"/>
</dbReference>
<dbReference type="InterPro" id="IPR027417">
    <property type="entry name" value="P-loop_NTPase"/>
</dbReference>
<evidence type="ECO:0000313" key="4">
    <source>
        <dbReference type="EMBL" id="KAK5704854.1"/>
    </source>
</evidence>
<organism evidence="4 5">
    <name type="scientific">Elasticomyces elasticus</name>
    <dbReference type="NCBI Taxonomy" id="574655"/>
    <lineage>
        <taxon>Eukaryota</taxon>
        <taxon>Fungi</taxon>
        <taxon>Dikarya</taxon>
        <taxon>Ascomycota</taxon>
        <taxon>Pezizomycotina</taxon>
        <taxon>Dothideomycetes</taxon>
        <taxon>Dothideomycetidae</taxon>
        <taxon>Mycosphaerellales</taxon>
        <taxon>Teratosphaeriaceae</taxon>
        <taxon>Elasticomyces</taxon>
    </lineage>
</organism>
<dbReference type="Proteomes" id="UP001310594">
    <property type="component" value="Unassembled WGS sequence"/>
</dbReference>
<dbReference type="Gene3D" id="1.25.40.10">
    <property type="entry name" value="Tetratricopeptide repeat domain"/>
    <property type="match status" value="3"/>
</dbReference>
<dbReference type="InterPro" id="IPR053137">
    <property type="entry name" value="NLR-like"/>
</dbReference>
<evidence type="ECO:0000259" key="3">
    <source>
        <dbReference type="Pfam" id="PF01048"/>
    </source>
</evidence>
<proteinExistence type="predicted"/>
<dbReference type="EMBL" id="JAVRQU010000003">
    <property type="protein sequence ID" value="KAK5704854.1"/>
    <property type="molecule type" value="Genomic_DNA"/>
</dbReference>
<dbReference type="PANTHER" id="PTHR46082:SF6">
    <property type="entry name" value="AAA+ ATPASE DOMAIN-CONTAINING PROTEIN-RELATED"/>
    <property type="match status" value="1"/>
</dbReference>
<comment type="caution">
    <text evidence="4">The sequence shown here is derived from an EMBL/GenBank/DDBJ whole genome shotgun (WGS) entry which is preliminary data.</text>
</comment>
<feature type="domain" description="Nucleoside phosphorylase" evidence="3">
    <location>
        <begin position="119"/>
        <end position="393"/>
    </location>
</feature>
<accession>A0AAN7WA46</accession>
<feature type="compositionally biased region" description="Polar residues" evidence="2">
    <location>
        <begin position="87"/>
        <end position="104"/>
    </location>
</feature>
<feature type="region of interest" description="Disordered" evidence="2">
    <location>
        <begin position="20"/>
        <end position="46"/>
    </location>
</feature>
<feature type="repeat" description="TPR" evidence="1">
    <location>
        <begin position="1065"/>
        <end position="1098"/>
    </location>
</feature>
<keyword evidence="1" id="KW-0802">TPR repeat</keyword>
<dbReference type="InterPro" id="IPR000845">
    <property type="entry name" value="Nucleoside_phosphorylase_d"/>
</dbReference>
<feature type="repeat" description="TPR" evidence="1">
    <location>
        <begin position="893"/>
        <end position="926"/>
    </location>
</feature>
<feature type="repeat" description="TPR" evidence="1">
    <location>
        <begin position="1149"/>
        <end position="1182"/>
    </location>
</feature>
<dbReference type="PROSITE" id="PS50005">
    <property type="entry name" value="TPR"/>
    <property type="match status" value="5"/>
</dbReference>
<evidence type="ECO:0000256" key="1">
    <source>
        <dbReference type="PROSITE-ProRule" id="PRU00339"/>
    </source>
</evidence>
<dbReference type="InterPro" id="IPR035994">
    <property type="entry name" value="Nucleoside_phosphorylase_sf"/>
</dbReference>
<dbReference type="GO" id="GO:0003824">
    <property type="term" value="F:catalytic activity"/>
    <property type="evidence" value="ECO:0007669"/>
    <property type="project" value="InterPro"/>
</dbReference>
<dbReference type="GO" id="GO:0009116">
    <property type="term" value="P:nucleoside metabolic process"/>
    <property type="evidence" value="ECO:0007669"/>
    <property type="project" value="InterPro"/>
</dbReference>
<reference evidence="4" key="1">
    <citation type="submission" date="2023-08" db="EMBL/GenBank/DDBJ databases">
        <title>Black Yeasts Isolated from many extreme environments.</title>
        <authorList>
            <person name="Coleine C."/>
            <person name="Stajich J.E."/>
            <person name="Selbmann L."/>
        </authorList>
    </citation>
    <scope>NUCLEOTIDE SEQUENCE</scope>
    <source>
        <strain evidence="4">CCFEE 5810</strain>
    </source>
</reference>
<dbReference type="Pfam" id="PF13374">
    <property type="entry name" value="TPR_10"/>
    <property type="match status" value="1"/>
</dbReference>
<dbReference type="SUPFAM" id="SSF52540">
    <property type="entry name" value="P-loop containing nucleoside triphosphate hydrolases"/>
    <property type="match status" value="1"/>
</dbReference>
<gene>
    <name evidence="4" type="ORF">LTR97_001963</name>
</gene>
<protein>
    <recommendedName>
        <fullName evidence="3">Nucleoside phosphorylase domain-containing protein</fullName>
    </recommendedName>
</protein>
<feature type="repeat" description="TPR" evidence="1">
    <location>
        <begin position="938"/>
        <end position="971"/>
    </location>
</feature>
<evidence type="ECO:0000313" key="5">
    <source>
        <dbReference type="Proteomes" id="UP001310594"/>
    </source>
</evidence>
<dbReference type="Pfam" id="PF01048">
    <property type="entry name" value="PNP_UDP_1"/>
    <property type="match status" value="1"/>
</dbReference>
<dbReference type="SMART" id="SM00028">
    <property type="entry name" value="TPR"/>
    <property type="match status" value="7"/>
</dbReference>